<feature type="compositionally biased region" description="Basic and acidic residues" evidence="1">
    <location>
        <begin position="12"/>
        <end position="21"/>
    </location>
</feature>
<evidence type="ECO:0000256" key="1">
    <source>
        <dbReference type="SAM" id="MobiDB-lite"/>
    </source>
</evidence>
<dbReference type="RefSeq" id="WP_184093719.1">
    <property type="nucleotide sequence ID" value="NZ_AP023367.1"/>
</dbReference>
<sequence>MVIQVMNEDSTEQEKEKINNMNKMKEEATYIVSDLMLSQLMKQPEHIRSKVYEMLQEHLEKKKYLSEN</sequence>
<reference evidence="2 3" key="1">
    <citation type="journal article" date="2016" name="Int. J. Syst. Evol. Microbiol.">
        <title>Descriptions of Anaerotaenia torta gen. nov., sp. nov. and Anaerocolumna cellulosilytica gen. nov., sp. nov. isolated from a methanogenic reactor of cattle waste.</title>
        <authorList>
            <person name="Uek A."/>
            <person name="Ohtaki Y."/>
            <person name="Kaku N."/>
            <person name="Ueki K."/>
        </authorList>
    </citation>
    <scope>NUCLEOTIDE SEQUENCE [LARGE SCALE GENOMIC DNA]</scope>
    <source>
        <strain evidence="2 3">SN021</strain>
    </source>
</reference>
<accession>A0A6S6R348</accession>
<dbReference type="AlphaFoldDB" id="A0A6S6R348"/>
<evidence type="ECO:0000313" key="3">
    <source>
        <dbReference type="Proteomes" id="UP000515561"/>
    </source>
</evidence>
<proteinExistence type="predicted"/>
<organism evidence="2 3">
    <name type="scientific">Anaerocolumna cellulosilytica</name>
    <dbReference type="NCBI Taxonomy" id="433286"/>
    <lineage>
        <taxon>Bacteria</taxon>
        <taxon>Bacillati</taxon>
        <taxon>Bacillota</taxon>
        <taxon>Clostridia</taxon>
        <taxon>Lachnospirales</taxon>
        <taxon>Lachnospiraceae</taxon>
        <taxon>Anaerocolumna</taxon>
    </lineage>
</organism>
<evidence type="ECO:0000313" key="2">
    <source>
        <dbReference type="EMBL" id="BCJ95759.1"/>
    </source>
</evidence>
<dbReference type="KEGG" id="acel:acsn021_33280"/>
<gene>
    <name evidence="2" type="ORF">acsn021_33280</name>
</gene>
<name>A0A6S6R348_9FIRM</name>
<feature type="region of interest" description="Disordered" evidence="1">
    <location>
        <begin position="1"/>
        <end position="21"/>
    </location>
</feature>
<dbReference type="Proteomes" id="UP000515561">
    <property type="component" value="Chromosome"/>
</dbReference>
<dbReference type="EMBL" id="AP023367">
    <property type="protein sequence ID" value="BCJ95759.1"/>
    <property type="molecule type" value="Genomic_DNA"/>
</dbReference>
<keyword evidence="3" id="KW-1185">Reference proteome</keyword>
<protein>
    <submittedName>
        <fullName evidence="2">Uncharacterized protein</fullName>
    </submittedName>
</protein>